<dbReference type="OrthoDB" id="5599713at2759"/>
<dbReference type="EMBL" id="JARK01001441">
    <property type="protein sequence ID" value="EYC01612.1"/>
    <property type="molecule type" value="Genomic_DNA"/>
</dbReference>
<keyword evidence="2" id="KW-1185">Reference proteome</keyword>
<name>A0A016TG10_9BILA</name>
<dbReference type="AlphaFoldDB" id="A0A016TG10"/>
<evidence type="ECO:0000313" key="1">
    <source>
        <dbReference type="EMBL" id="EYC01612.1"/>
    </source>
</evidence>
<organism evidence="1 2">
    <name type="scientific">Ancylostoma ceylanicum</name>
    <dbReference type="NCBI Taxonomy" id="53326"/>
    <lineage>
        <taxon>Eukaryota</taxon>
        <taxon>Metazoa</taxon>
        <taxon>Ecdysozoa</taxon>
        <taxon>Nematoda</taxon>
        <taxon>Chromadorea</taxon>
        <taxon>Rhabditida</taxon>
        <taxon>Rhabditina</taxon>
        <taxon>Rhabditomorpha</taxon>
        <taxon>Strongyloidea</taxon>
        <taxon>Ancylostomatidae</taxon>
        <taxon>Ancylostomatinae</taxon>
        <taxon>Ancylostoma</taxon>
    </lineage>
</organism>
<gene>
    <name evidence="1" type="primary">Acey_s0105.g3650</name>
    <name evidence="1" type="ORF">Y032_0105g3650</name>
</gene>
<accession>A0A016TG10</accession>
<protein>
    <submittedName>
        <fullName evidence="1">Uncharacterized protein</fullName>
    </submittedName>
</protein>
<proteinExistence type="predicted"/>
<dbReference type="Proteomes" id="UP000024635">
    <property type="component" value="Unassembled WGS sequence"/>
</dbReference>
<evidence type="ECO:0000313" key="2">
    <source>
        <dbReference type="Proteomes" id="UP000024635"/>
    </source>
</evidence>
<comment type="caution">
    <text evidence="1">The sequence shown here is derived from an EMBL/GenBank/DDBJ whole genome shotgun (WGS) entry which is preliminary data.</text>
</comment>
<reference evidence="2" key="1">
    <citation type="journal article" date="2015" name="Nat. Genet.">
        <title>The genome and transcriptome of the zoonotic hookworm Ancylostoma ceylanicum identify infection-specific gene families.</title>
        <authorList>
            <person name="Schwarz E.M."/>
            <person name="Hu Y."/>
            <person name="Antoshechkin I."/>
            <person name="Miller M.M."/>
            <person name="Sternberg P.W."/>
            <person name="Aroian R.V."/>
        </authorList>
    </citation>
    <scope>NUCLEOTIDE SEQUENCE</scope>
    <source>
        <strain evidence="2">HY135</strain>
    </source>
</reference>
<sequence>MNSSGLKLSRQNGYISSQLLCITRTIVDVAGHLYQVLLESSSILDEQEIRSLNGTLVIPSAGWLEPTRFNPRKY</sequence>